<evidence type="ECO:0000313" key="3">
    <source>
        <dbReference type="Proteomes" id="UP000746612"/>
    </source>
</evidence>
<reference evidence="2" key="1">
    <citation type="submission" date="2021-03" db="EMBL/GenBank/DDBJ databases">
        <authorList>
            <person name="Alouane T."/>
            <person name="Langin T."/>
            <person name="Bonhomme L."/>
        </authorList>
    </citation>
    <scope>NUCLEOTIDE SEQUENCE</scope>
    <source>
        <strain evidence="2">MDC_Fg202</strain>
    </source>
</reference>
<dbReference type="InterPro" id="IPR018608">
    <property type="entry name" value="Gti1/Pac2"/>
</dbReference>
<protein>
    <recommendedName>
        <fullName evidence="4">cAMP-independent regulatory protein pac2</fullName>
    </recommendedName>
</protein>
<feature type="compositionally biased region" description="Basic residues" evidence="1">
    <location>
        <begin position="84"/>
        <end position="104"/>
    </location>
</feature>
<organism evidence="2 3">
    <name type="scientific">Gibberella zeae</name>
    <name type="common">Wheat head blight fungus</name>
    <name type="synonym">Fusarium graminearum</name>
    <dbReference type="NCBI Taxonomy" id="5518"/>
    <lineage>
        <taxon>Eukaryota</taxon>
        <taxon>Fungi</taxon>
        <taxon>Dikarya</taxon>
        <taxon>Ascomycota</taxon>
        <taxon>Pezizomycotina</taxon>
        <taxon>Sordariomycetes</taxon>
        <taxon>Hypocreomycetidae</taxon>
        <taxon>Hypocreales</taxon>
        <taxon>Nectriaceae</taxon>
        <taxon>Fusarium</taxon>
    </lineage>
</organism>
<sequence length="371" mass="42056">METYHGCVKTPDDFIILFEACRKGVLPMVQQRLLEKERQSIRSGSIFVWDELKTGIKRWTDGMSWSSGRVSGSVFKYREMENNRRRRSAPNRRRGSAPNRRRRSATNQRGYDKTRKSEHGGDEGQDSRESRKQLYKRNGLVKLSLSITTPDGRRLHLVSYYSTQHGQPELQQPANDPAMQNVIYKMDMRLYPELQMDKADTSLATTCAPIQGPPYAAPQYDPQLPAINGQLGYSYTPSCSTNCSDKRYVSPYPPVDPPQSPFGAYLYDMALTCYTETHNCEGLGFCSALAAEYHNPHLLHGDSNLAVRGKTFEVSEGYFKPIAQTNIGDPWLSSSHAYQVALTSPDPSLNSFLGFGDDWSISWSKYEYRPL</sequence>
<dbReference type="Proteomes" id="UP000746612">
    <property type="component" value="Unassembled WGS sequence"/>
</dbReference>
<dbReference type="AlphaFoldDB" id="A0A9N8WYE3"/>
<dbReference type="Pfam" id="PF09729">
    <property type="entry name" value="Gti1_Pac2"/>
    <property type="match status" value="1"/>
</dbReference>
<name>A0A9N8WYE3_GIBZA</name>
<dbReference type="PANTHER" id="PTHR28027:SF1">
    <property type="entry name" value="CAMP INDEPENDENT REGULATORY PROTEIN (AFU_ORTHOLOGUE AFUA_3G09640)"/>
    <property type="match status" value="1"/>
</dbReference>
<accession>A0A9N8WYE3</accession>
<evidence type="ECO:0000256" key="1">
    <source>
        <dbReference type="SAM" id="MobiDB-lite"/>
    </source>
</evidence>
<evidence type="ECO:0008006" key="4">
    <source>
        <dbReference type="Google" id="ProtNLM"/>
    </source>
</evidence>
<dbReference type="PANTHER" id="PTHR28027">
    <property type="entry name" value="TRANSCRIPTIONAL REGULATOR MIT1"/>
    <property type="match status" value="1"/>
</dbReference>
<dbReference type="GO" id="GO:0003677">
    <property type="term" value="F:DNA binding"/>
    <property type="evidence" value="ECO:0007669"/>
    <property type="project" value="TreeGrafter"/>
</dbReference>
<proteinExistence type="predicted"/>
<evidence type="ECO:0000313" key="2">
    <source>
        <dbReference type="EMBL" id="CAG2004056.1"/>
    </source>
</evidence>
<dbReference type="EMBL" id="CAJPIJ010000179">
    <property type="protein sequence ID" value="CAG2004056.1"/>
    <property type="molecule type" value="Genomic_DNA"/>
</dbReference>
<comment type="caution">
    <text evidence="2">The sequence shown here is derived from an EMBL/GenBank/DDBJ whole genome shotgun (WGS) entry which is preliminary data.</text>
</comment>
<feature type="compositionally biased region" description="Basic and acidic residues" evidence="1">
    <location>
        <begin position="110"/>
        <end position="132"/>
    </location>
</feature>
<feature type="region of interest" description="Disordered" evidence="1">
    <location>
        <begin position="81"/>
        <end position="135"/>
    </location>
</feature>
<gene>
    <name evidence="2" type="ORF">MDCFG202_LOCUS495276</name>
</gene>